<protein>
    <submittedName>
        <fullName evidence="3">Tetratricopeptide repeat protein</fullName>
    </submittedName>
</protein>
<dbReference type="Proteomes" id="UP000809273">
    <property type="component" value="Unassembled WGS sequence"/>
</dbReference>
<reference evidence="3" key="2">
    <citation type="submission" date="2021-01" db="EMBL/GenBank/DDBJ databases">
        <authorList>
            <person name="Hahn C.R."/>
            <person name="Youssef N.H."/>
            <person name="Elshahed M."/>
        </authorList>
    </citation>
    <scope>NUCLEOTIDE SEQUENCE</scope>
    <source>
        <strain evidence="3">Zod_Metabat.24</strain>
    </source>
</reference>
<evidence type="ECO:0000313" key="3">
    <source>
        <dbReference type="EMBL" id="MBN1572466.1"/>
    </source>
</evidence>
<feature type="transmembrane region" description="Helical" evidence="2">
    <location>
        <begin position="280"/>
        <end position="300"/>
    </location>
</feature>
<evidence type="ECO:0000256" key="2">
    <source>
        <dbReference type="SAM" id="Phobius"/>
    </source>
</evidence>
<feature type="transmembrane region" description="Helical" evidence="2">
    <location>
        <begin position="337"/>
        <end position="358"/>
    </location>
</feature>
<dbReference type="EMBL" id="JAFGIX010000023">
    <property type="protein sequence ID" value="MBN1572466.1"/>
    <property type="molecule type" value="Genomic_DNA"/>
</dbReference>
<feature type="transmembrane region" description="Helical" evidence="2">
    <location>
        <begin position="215"/>
        <end position="235"/>
    </location>
</feature>
<feature type="repeat" description="TPR" evidence="1">
    <location>
        <begin position="632"/>
        <end position="665"/>
    </location>
</feature>
<feature type="transmembrane region" description="Helical" evidence="2">
    <location>
        <begin position="123"/>
        <end position="140"/>
    </location>
</feature>
<name>A0A9D8KBS0_9DELT</name>
<proteinExistence type="predicted"/>
<feature type="transmembrane region" description="Helical" evidence="2">
    <location>
        <begin position="145"/>
        <end position="164"/>
    </location>
</feature>
<organism evidence="3 4">
    <name type="scientific">Candidatus Zymogenus saltonus</name>
    <dbReference type="NCBI Taxonomy" id="2844893"/>
    <lineage>
        <taxon>Bacteria</taxon>
        <taxon>Deltaproteobacteria</taxon>
        <taxon>Candidatus Zymogenia</taxon>
        <taxon>Candidatus Zymogeniales</taxon>
        <taxon>Candidatus Zymogenaceae</taxon>
        <taxon>Candidatus Zymogenus</taxon>
    </lineage>
</organism>
<reference evidence="3" key="1">
    <citation type="journal article" date="2021" name="Environ. Microbiol.">
        <title>Genomic characterization of three novel Desulfobacterota classes expand the metabolic and phylogenetic diversity of the phylum.</title>
        <authorList>
            <person name="Murphy C.L."/>
            <person name="Biggerstaff J."/>
            <person name="Eichhorn A."/>
            <person name="Ewing E."/>
            <person name="Shahan R."/>
            <person name="Soriano D."/>
            <person name="Stewart S."/>
            <person name="VanMol K."/>
            <person name="Walker R."/>
            <person name="Walters P."/>
            <person name="Elshahed M.S."/>
            <person name="Youssef N.H."/>
        </authorList>
    </citation>
    <scope>NUCLEOTIDE SEQUENCE</scope>
    <source>
        <strain evidence="3">Zod_Metabat.24</strain>
    </source>
</reference>
<feature type="transmembrane region" description="Helical" evidence="2">
    <location>
        <begin position="464"/>
        <end position="486"/>
    </location>
</feature>
<feature type="transmembrane region" description="Helical" evidence="2">
    <location>
        <begin position="170"/>
        <end position="203"/>
    </location>
</feature>
<evidence type="ECO:0000313" key="4">
    <source>
        <dbReference type="Proteomes" id="UP000809273"/>
    </source>
</evidence>
<feature type="transmembrane region" description="Helical" evidence="2">
    <location>
        <begin position="67"/>
        <end position="85"/>
    </location>
</feature>
<feature type="transmembrane region" description="Helical" evidence="2">
    <location>
        <begin position="92"/>
        <end position="111"/>
    </location>
</feature>
<keyword evidence="2" id="KW-0472">Membrane</keyword>
<dbReference type="AlphaFoldDB" id="A0A9D8KBS0"/>
<keyword evidence="2" id="KW-1133">Transmembrane helix</keyword>
<feature type="repeat" description="TPR" evidence="1">
    <location>
        <begin position="666"/>
        <end position="699"/>
    </location>
</feature>
<comment type="caution">
    <text evidence="3">The sequence shown here is derived from an EMBL/GenBank/DDBJ whole genome shotgun (WGS) entry which is preliminary data.</text>
</comment>
<gene>
    <name evidence="3" type="ORF">JW984_04635</name>
</gene>
<dbReference type="SMART" id="SM00028">
    <property type="entry name" value="TPR"/>
    <property type="match status" value="3"/>
</dbReference>
<dbReference type="InterPro" id="IPR011990">
    <property type="entry name" value="TPR-like_helical_dom_sf"/>
</dbReference>
<dbReference type="Gene3D" id="1.25.40.10">
    <property type="entry name" value="Tetratricopeptide repeat domain"/>
    <property type="match status" value="1"/>
</dbReference>
<feature type="transmembrane region" description="Helical" evidence="2">
    <location>
        <begin position="370"/>
        <end position="394"/>
    </location>
</feature>
<sequence>MSVNRKKILLFIFVAFLLSSAMVRMIHPRADAPFDLSWSQGPSTDASYYIEPAVNFVKGRGLKPISGIWNAPGYYLLYLPFLLLFGVGYAQLNLITAAISLLGFVFFFLIVKDLPKRDDDITTALFASLFWAFTTFFVMYNRIPLIYTAMILYMLVSAWLWFLGTKRRLFFIFSWAVIFIAVLYVRVIAVALVPAFLIGHILLFFGEGEGRRTRVIRVVTLLAIAAAGIALVLFVGKLFNLSPLDIALARVKAHLKGDIFGDGLLVYFFNIGESGGITRYLPVVSLLAYSYIIVFVRDLFAKRLNFKDGKDVMKVVILAWAVFGAFYTILFKYAPPRYFLFLMPPLFILAGMTCARLLSPEEKRDFGYGYYFILLSWLLFLVFRVILIVFSYLISNFTTFAVGFRLSAEAVARFSALIKFFGSFYLLLSISLILSLLIIAAIYLIDRAGERKEGELAVRREIRVAFIVASMAFFLYYQGAICWRWAENPHYTLVNTSRELARLVNENAVVSGPYAHPLTIENDLRHIYMTFTKPKSKTPCERFKESGTTHLLIDSKNGLVYIERLYPETFDCLDLIDTFYVRGNAVGLYACKDRPEYTPTYFERAQALMGAGDFEEAEKLLLKSIGEGAPASAEYASLGRCKAMLKDREGAEEALEKAIEINPDNLPAHWGLGQLLEAKGDREGALSHYLSVLDLYPESKVVKKKIRELIVETNER</sequence>
<dbReference type="InterPro" id="IPR019734">
    <property type="entry name" value="TPR_rpt"/>
</dbReference>
<dbReference type="PROSITE" id="PS50005">
    <property type="entry name" value="TPR"/>
    <property type="match status" value="2"/>
</dbReference>
<evidence type="ECO:0000256" key="1">
    <source>
        <dbReference type="PROSITE-ProRule" id="PRU00339"/>
    </source>
</evidence>
<dbReference type="Pfam" id="PF14559">
    <property type="entry name" value="TPR_19"/>
    <property type="match status" value="1"/>
</dbReference>
<feature type="transmembrane region" description="Helical" evidence="2">
    <location>
        <begin position="424"/>
        <end position="444"/>
    </location>
</feature>
<dbReference type="SUPFAM" id="SSF48452">
    <property type="entry name" value="TPR-like"/>
    <property type="match status" value="1"/>
</dbReference>
<accession>A0A9D8KBS0</accession>
<keyword evidence="2" id="KW-0812">Transmembrane</keyword>
<keyword evidence="1" id="KW-0802">TPR repeat</keyword>
<feature type="transmembrane region" description="Helical" evidence="2">
    <location>
        <begin position="312"/>
        <end position="331"/>
    </location>
</feature>